<dbReference type="Proteomes" id="UP001163166">
    <property type="component" value="Chromosome"/>
</dbReference>
<dbReference type="EMBL" id="CP076676">
    <property type="protein sequence ID" value="UYO41105.1"/>
    <property type="molecule type" value="Genomic_DNA"/>
</dbReference>
<dbReference type="RefSeq" id="WP_264075939.1">
    <property type="nucleotide sequence ID" value="NZ_CP076676.1"/>
</dbReference>
<evidence type="ECO:0000313" key="2">
    <source>
        <dbReference type="Proteomes" id="UP001163166"/>
    </source>
</evidence>
<proteinExistence type="predicted"/>
<sequence>MTHIITRLYDSSSRLSALESDLKSNFFKYAVVTAGRSSTEETAAALLKAGVSRAEAATYADYLKKGGVVVAAQAEFGYGAKLTKILDGYGPNPISLKSSSSSRAAEQSDAAPFSNLIHAPVLLETSGPYKSYSGDLLLVDSDKTFSGTPLVISSDGPYQSFSGTPLLLDSSGPYKSFSGTPLLLDTSGPYKSYSGEPLLINNSTPFSSWLGLPVLL</sequence>
<protein>
    <submittedName>
        <fullName evidence="1">Uncharacterized protein</fullName>
    </submittedName>
</protein>
<gene>
    <name evidence="1" type="ORF">KQX62_07345</name>
</gene>
<name>A0AAX3E1Z6_RHOPL</name>
<accession>A0AAX3E1Z6</accession>
<dbReference type="AlphaFoldDB" id="A0AAX3E1Z6"/>
<evidence type="ECO:0000313" key="1">
    <source>
        <dbReference type="EMBL" id="UYO41105.1"/>
    </source>
</evidence>
<organism evidence="1 2">
    <name type="scientific">Rhodopseudomonas palustris</name>
    <dbReference type="NCBI Taxonomy" id="1076"/>
    <lineage>
        <taxon>Bacteria</taxon>
        <taxon>Pseudomonadati</taxon>
        <taxon>Pseudomonadota</taxon>
        <taxon>Alphaproteobacteria</taxon>
        <taxon>Hyphomicrobiales</taxon>
        <taxon>Nitrobacteraceae</taxon>
        <taxon>Rhodopseudomonas</taxon>
    </lineage>
</organism>
<reference evidence="1" key="1">
    <citation type="journal article" date="2022" name="Biol. Control">
        <title>In silico genomic analysis of Rhodopseudomonas palustris strains revealed potential biocontrol agents and crop yield enhancers.</title>
        <authorList>
            <person name="Surachat K."/>
            <person name="Kantachote D."/>
            <person name="Deachamag P."/>
            <person name="Wonglapsuwan M."/>
        </authorList>
    </citation>
    <scope>NUCLEOTIDE SEQUENCE</scope>
    <source>
        <strain evidence="1">TLS06</strain>
    </source>
</reference>